<evidence type="ECO:0000256" key="1">
    <source>
        <dbReference type="SAM" id="MobiDB-lite"/>
    </source>
</evidence>
<comment type="caution">
    <text evidence="2">The sequence shown here is derived from an EMBL/GenBank/DDBJ whole genome shotgun (WGS) entry which is preliminary data.</text>
</comment>
<feature type="compositionally biased region" description="Polar residues" evidence="1">
    <location>
        <begin position="98"/>
        <end position="120"/>
    </location>
</feature>
<dbReference type="Proteomes" id="UP000077684">
    <property type="component" value="Unassembled WGS sequence"/>
</dbReference>
<keyword evidence="3" id="KW-1185">Reference proteome</keyword>
<reference evidence="2" key="2">
    <citation type="journal article" date="2019" name="IMA Fungus">
        <title>Genome sequencing and comparison of five Tilletia species to identify candidate genes for the detection of regulated species infecting wheat.</title>
        <authorList>
            <person name="Nguyen H.D.T."/>
            <person name="Sultana T."/>
            <person name="Kesanakurti P."/>
            <person name="Hambleton S."/>
        </authorList>
    </citation>
    <scope>NUCLEOTIDE SEQUENCE</scope>
    <source>
        <strain evidence="2">DAOMC 236426</strain>
    </source>
</reference>
<accession>A0A8X7MRE2</accession>
<sequence length="237" mass="25408">MKELTGVGKAVWKTLFARYGGKDVASMQKADTDVANFVLGTQSVQGATQALELLFSQLYMAEGAPVFEARKISVALRVFTGTALDPIRTTIQIPECPQSGNTQQGTSTGNRLNPQRRQAANGASNIRYFWSERADKGQNGGIGQASGHDGESGDVSARLAALKRQLHAGSPVSNFGPYNHLWAQVPMHSPSGPSFAHEMGAQALQPLYPDFFRSYQHGSLAERLGNASPSALGPRLH</sequence>
<evidence type="ECO:0000313" key="2">
    <source>
        <dbReference type="EMBL" id="KAE8245524.1"/>
    </source>
</evidence>
<dbReference type="EMBL" id="LWDE02000719">
    <property type="protein sequence ID" value="KAE8245524.1"/>
    <property type="molecule type" value="Genomic_DNA"/>
</dbReference>
<protein>
    <submittedName>
        <fullName evidence="2">Uncharacterized protein</fullName>
    </submittedName>
</protein>
<proteinExistence type="predicted"/>
<feature type="region of interest" description="Disordered" evidence="1">
    <location>
        <begin position="93"/>
        <end position="120"/>
    </location>
</feature>
<organism evidence="2 3">
    <name type="scientific">Tilletia controversa</name>
    <name type="common">dwarf bunt fungus</name>
    <dbReference type="NCBI Taxonomy" id="13291"/>
    <lineage>
        <taxon>Eukaryota</taxon>
        <taxon>Fungi</taxon>
        <taxon>Dikarya</taxon>
        <taxon>Basidiomycota</taxon>
        <taxon>Ustilaginomycotina</taxon>
        <taxon>Exobasidiomycetes</taxon>
        <taxon>Tilletiales</taxon>
        <taxon>Tilletiaceae</taxon>
        <taxon>Tilletia</taxon>
    </lineage>
</organism>
<gene>
    <name evidence="2" type="ORF">A4X06_0g5632</name>
</gene>
<name>A0A8X7MRE2_9BASI</name>
<dbReference type="AlphaFoldDB" id="A0A8X7MRE2"/>
<evidence type="ECO:0000313" key="3">
    <source>
        <dbReference type="Proteomes" id="UP000077684"/>
    </source>
</evidence>
<reference evidence="2" key="1">
    <citation type="submission" date="2016-04" db="EMBL/GenBank/DDBJ databases">
        <authorList>
            <person name="Nguyen H.D."/>
            <person name="Samba Siva P."/>
            <person name="Cullis J."/>
            <person name="Levesque C.A."/>
            <person name="Hambleton S."/>
        </authorList>
    </citation>
    <scope>NUCLEOTIDE SEQUENCE</scope>
    <source>
        <strain evidence="2">DAOMC 236426</strain>
    </source>
</reference>